<dbReference type="Gene3D" id="3.40.50.300">
    <property type="entry name" value="P-loop containing nucleotide triphosphate hydrolases"/>
    <property type="match status" value="1"/>
</dbReference>
<proteinExistence type="predicted"/>
<dbReference type="InterPro" id="IPR027417">
    <property type="entry name" value="P-loop_NTPase"/>
</dbReference>
<dbReference type="PROSITE" id="PS00211">
    <property type="entry name" value="ABC_TRANSPORTER_1"/>
    <property type="match status" value="1"/>
</dbReference>
<dbReference type="GO" id="GO:0016887">
    <property type="term" value="F:ATP hydrolysis activity"/>
    <property type="evidence" value="ECO:0007669"/>
    <property type="project" value="InterPro"/>
</dbReference>
<reference evidence="13" key="1">
    <citation type="submission" date="2016-11" db="UniProtKB">
        <authorList>
            <consortium name="WormBaseParasite"/>
        </authorList>
    </citation>
    <scope>IDENTIFICATION</scope>
</reference>
<evidence type="ECO:0000256" key="9">
    <source>
        <dbReference type="SAM" id="Phobius"/>
    </source>
</evidence>
<keyword evidence="8 9" id="KW-0472">Membrane</keyword>
<dbReference type="GO" id="GO:0140359">
    <property type="term" value="F:ABC-type transporter activity"/>
    <property type="evidence" value="ECO:0007669"/>
    <property type="project" value="InterPro"/>
</dbReference>
<accession>A0A1I7UPW6</accession>
<dbReference type="STRING" id="1561998.A0A1I7UPW6"/>
<dbReference type="WBParaSite" id="Csp11.Scaffold630.g18162.t1">
    <property type="protein sequence ID" value="Csp11.Scaffold630.g18162.t1"/>
    <property type="gene ID" value="Csp11.Scaffold630.g18162"/>
</dbReference>
<dbReference type="FunFam" id="3.40.50.300:FF:002982">
    <property type="entry name" value="Protein CBR-MRP-2"/>
    <property type="match status" value="1"/>
</dbReference>
<evidence type="ECO:0000313" key="12">
    <source>
        <dbReference type="Proteomes" id="UP000095282"/>
    </source>
</evidence>
<feature type="transmembrane region" description="Helical" evidence="9">
    <location>
        <begin position="443"/>
        <end position="466"/>
    </location>
</feature>
<evidence type="ECO:0000256" key="3">
    <source>
        <dbReference type="ARBA" id="ARBA00022692"/>
    </source>
</evidence>
<feature type="transmembrane region" description="Helical" evidence="9">
    <location>
        <begin position="392"/>
        <end position="413"/>
    </location>
</feature>
<evidence type="ECO:0000256" key="6">
    <source>
        <dbReference type="ARBA" id="ARBA00022840"/>
    </source>
</evidence>
<sequence>MVFSQAVQCAASNTRLKEFFAAEEMAPQGSIAYGGTDSSIKIDDGAFAWGSKDEDKSLHDINFDIKRGQLVAIVGRVGSGKSSLLHALLGEMNKLSGSIQVNGSVAYVPQQAWIQNLSLRNNILFNKPYDQKLYQQVIENCALVQDLESLPAEDRTEIGEKGINLSGGQKQRVSLARAVYQNAEIVLLDDPLSAVDSHVGKHIFENVISSATGCLATKTRVLVTHGLTYLKHCDQVIVLKDGTISEMGTYQELMNSNGAFAEFLEEFLLEESKHRGRSISFGEDSKEVDEILRDLDQVSPAIRQRIQSQMSQEIDKSDEKNAEIIRNGHNKSEQPAHSPIGNNEEKEALLGPKIKEKTPEPPKQAKTQLIEKETVETGKVKFEIYMSYFRSIGIPIAVLFFLVYVASSILGVFSNLYLARWSDDAKRIALAGNVSTSETQVRLGIYAMLGMGQATSVCAASVIMALGMVRASRLLHAGLLKNIMSSPMAFFDVTPLGRILNRFGKVFSHS</sequence>
<dbReference type="PROSITE" id="PS50893">
    <property type="entry name" value="ABC_TRANSPORTER_2"/>
    <property type="match status" value="1"/>
</dbReference>
<protein>
    <submittedName>
        <fullName evidence="13">ABC transporter domain-containing protein</fullName>
    </submittedName>
</protein>
<evidence type="ECO:0000256" key="1">
    <source>
        <dbReference type="ARBA" id="ARBA00004128"/>
    </source>
</evidence>
<evidence type="ECO:0000256" key="5">
    <source>
        <dbReference type="ARBA" id="ARBA00022741"/>
    </source>
</evidence>
<evidence type="ECO:0000256" key="8">
    <source>
        <dbReference type="ARBA" id="ARBA00023136"/>
    </source>
</evidence>
<evidence type="ECO:0000259" key="11">
    <source>
        <dbReference type="PROSITE" id="PS50929"/>
    </source>
</evidence>
<keyword evidence="3 9" id="KW-0812">Transmembrane</keyword>
<dbReference type="InterPro" id="IPR003439">
    <property type="entry name" value="ABC_transporter-like_ATP-bd"/>
</dbReference>
<organism evidence="12 13">
    <name type="scientific">Caenorhabditis tropicalis</name>
    <dbReference type="NCBI Taxonomy" id="1561998"/>
    <lineage>
        <taxon>Eukaryota</taxon>
        <taxon>Metazoa</taxon>
        <taxon>Ecdysozoa</taxon>
        <taxon>Nematoda</taxon>
        <taxon>Chromadorea</taxon>
        <taxon>Rhabditida</taxon>
        <taxon>Rhabditina</taxon>
        <taxon>Rhabditomorpha</taxon>
        <taxon>Rhabditoidea</taxon>
        <taxon>Rhabditidae</taxon>
        <taxon>Peloderinae</taxon>
        <taxon>Caenorhabditis</taxon>
    </lineage>
</organism>
<dbReference type="InterPro" id="IPR011527">
    <property type="entry name" value="ABC1_TM_dom"/>
</dbReference>
<dbReference type="PANTHER" id="PTHR24223">
    <property type="entry name" value="ATP-BINDING CASSETTE SUB-FAMILY C"/>
    <property type="match status" value="1"/>
</dbReference>
<dbReference type="Pfam" id="PF00664">
    <property type="entry name" value="ABC_membrane"/>
    <property type="match status" value="1"/>
</dbReference>
<dbReference type="AlphaFoldDB" id="A0A1I7UPW6"/>
<dbReference type="InterPro" id="IPR003593">
    <property type="entry name" value="AAA+_ATPase"/>
</dbReference>
<dbReference type="Pfam" id="PF00005">
    <property type="entry name" value="ABC_tran"/>
    <property type="match status" value="1"/>
</dbReference>
<feature type="domain" description="ABC transmembrane type-1" evidence="11">
    <location>
        <begin position="398"/>
        <end position="503"/>
    </location>
</feature>
<evidence type="ECO:0000256" key="4">
    <source>
        <dbReference type="ARBA" id="ARBA00022737"/>
    </source>
</evidence>
<dbReference type="Gene3D" id="1.20.1560.10">
    <property type="entry name" value="ABC transporter type 1, transmembrane domain"/>
    <property type="match status" value="1"/>
</dbReference>
<keyword evidence="5" id="KW-0547">Nucleotide-binding</keyword>
<dbReference type="InterPro" id="IPR050173">
    <property type="entry name" value="ABC_transporter_C-like"/>
</dbReference>
<keyword evidence="2" id="KW-0813">Transport</keyword>
<evidence type="ECO:0000256" key="7">
    <source>
        <dbReference type="ARBA" id="ARBA00022989"/>
    </source>
</evidence>
<dbReference type="SUPFAM" id="SSF52540">
    <property type="entry name" value="P-loop containing nucleoside triphosphate hydrolases"/>
    <property type="match status" value="1"/>
</dbReference>
<comment type="subcellular location">
    <subcellularLocation>
        <location evidence="1">Vacuole membrane</location>
        <topology evidence="1">Multi-pass membrane protein</topology>
    </subcellularLocation>
</comment>
<dbReference type="eggNOG" id="KOG0054">
    <property type="taxonomic scope" value="Eukaryota"/>
</dbReference>
<dbReference type="SUPFAM" id="SSF90123">
    <property type="entry name" value="ABC transporter transmembrane region"/>
    <property type="match status" value="1"/>
</dbReference>
<name>A0A1I7UPW6_9PELO</name>
<feature type="domain" description="ABC transporter" evidence="10">
    <location>
        <begin position="40"/>
        <end position="266"/>
    </location>
</feature>
<dbReference type="Proteomes" id="UP000095282">
    <property type="component" value="Unplaced"/>
</dbReference>
<evidence type="ECO:0000259" key="10">
    <source>
        <dbReference type="PROSITE" id="PS50893"/>
    </source>
</evidence>
<keyword evidence="4" id="KW-0677">Repeat</keyword>
<dbReference type="GO" id="GO:0005524">
    <property type="term" value="F:ATP binding"/>
    <property type="evidence" value="ECO:0007669"/>
    <property type="project" value="UniProtKB-KW"/>
</dbReference>
<dbReference type="SMART" id="SM00382">
    <property type="entry name" value="AAA"/>
    <property type="match status" value="1"/>
</dbReference>
<keyword evidence="6" id="KW-0067">ATP-binding</keyword>
<dbReference type="InterPro" id="IPR036640">
    <property type="entry name" value="ABC1_TM_sf"/>
</dbReference>
<dbReference type="CDD" id="cd03250">
    <property type="entry name" value="ABCC_MRP_domain1"/>
    <property type="match status" value="1"/>
</dbReference>
<evidence type="ECO:0000313" key="13">
    <source>
        <dbReference type="WBParaSite" id="Csp11.Scaffold630.g18162.t1"/>
    </source>
</evidence>
<dbReference type="PANTHER" id="PTHR24223:SF443">
    <property type="entry name" value="MULTIDRUG-RESISTANCE LIKE PROTEIN 1, ISOFORM I"/>
    <property type="match status" value="1"/>
</dbReference>
<dbReference type="InterPro" id="IPR017871">
    <property type="entry name" value="ABC_transporter-like_CS"/>
</dbReference>
<keyword evidence="7 9" id="KW-1133">Transmembrane helix</keyword>
<dbReference type="PROSITE" id="PS50929">
    <property type="entry name" value="ABC_TM1F"/>
    <property type="match status" value="1"/>
</dbReference>
<dbReference type="GO" id="GO:0005774">
    <property type="term" value="C:vacuolar membrane"/>
    <property type="evidence" value="ECO:0007669"/>
    <property type="project" value="UniProtKB-SubCell"/>
</dbReference>
<keyword evidence="12" id="KW-1185">Reference proteome</keyword>
<evidence type="ECO:0000256" key="2">
    <source>
        <dbReference type="ARBA" id="ARBA00022448"/>
    </source>
</evidence>